<evidence type="ECO:0000256" key="8">
    <source>
        <dbReference type="ARBA" id="ARBA00023136"/>
    </source>
</evidence>
<dbReference type="EMBL" id="CAKKNT010000004">
    <property type="protein sequence ID" value="CAH0418114.1"/>
    <property type="molecule type" value="Genomic_DNA"/>
</dbReference>
<keyword evidence="8 9" id="KW-0472">Membrane</keyword>
<keyword evidence="6" id="KW-0029">Amino-acid transport</keyword>
<keyword evidence="3" id="KW-0813">Transport</keyword>
<evidence type="ECO:0000256" key="6">
    <source>
        <dbReference type="ARBA" id="ARBA00022970"/>
    </source>
</evidence>
<keyword evidence="5 9" id="KW-0812">Transmembrane</keyword>
<dbReference type="NCBIfam" id="TIGR00905">
    <property type="entry name" value="2A0302"/>
    <property type="match status" value="1"/>
</dbReference>
<dbReference type="InterPro" id="IPR050367">
    <property type="entry name" value="APC_superfamily"/>
</dbReference>
<feature type="transmembrane region" description="Helical" evidence="9">
    <location>
        <begin position="399"/>
        <end position="417"/>
    </location>
</feature>
<feature type="transmembrane region" description="Helical" evidence="9">
    <location>
        <begin position="41"/>
        <end position="62"/>
    </location>
</feature>
<name>A0ABM8Z9S2_9LACO</name>
<proteinExistence type="inferred from homology"/>
<protein>
    <submittedName>
        <fullName evidence="10">Arginine/ornithine antiporter ArcD1</fullName>
    </submittedName>
</protein>
<keyword evidence="11" id="KW-1185">Reference proteome</keyword>
<evidence type="ECO:0000313" key="11">
    <source>
        <dbReference type="Proteomes" id="UP000789719"/>
    </source>
</evidence>
<evidence type="ECO:0000256" key="1">
    <source>
        <dbReference type="ARBA" id="ARBA00004651"/>
    </source>
</evidence>
<feature type="transmembrane region" description="Helical" evidence="9">
    <location>
        <begin position="345"/>
        <end position="363"/>
    </location>
</feature>
<comment type="caution">
    <text evidence="10">The sequence shown here is derived from an EMBL/GenBank/DDBJ whole genome shotgun (WGS) entry which is preliminary data.</text>
</comment>
<comment type="similarity">
    <text evidence="2">Belongs to the amino acid-polyamine-organocation (APC) superfamily. Basic amino acid/polyamine antiporter (APA) (TC 2.A.3.2) family.</text>
</comment>
<evidence type="ECO:0000256" key="4">
    <source>
        <dbReference type="ARBA" id="ARBA00022475"/>
    </source>
</evidence>
<gene>
    <name evidence="10" type="primary">arcD1_1</name>
    <name evidence="10" type="ORF">WGH24286_00530</name>
</gene>
<evidence type="ECO:0000256" key="7">
    <source>
        <dbReference type="ARBA" id="ARBA00022989"/>
    </source>
</evidence>
<feature type="transmembrane region" description="Helical" evidence="9">
    <location>
        <begin position="423"/>
        <end position="440"/>
    </location>
</feature>
<feature type="transmembrane region" description="Helical" evidence="9">
    <location>
        <begin position="452"/>
        <end position="472"/>
    </location>
</feature>
<dbReference type="PIRSF" id="PIRSF006060">
    <property type="entry name" value="AA_transporter"/>
    <property type="match status" value="1"/>
</dbReference>
<dbReference type="PANTHER" id="PTHR42770:SF4">
    <property type="entry name" value="ARGININE_ORNITHINE ANTIPORTER-RELATED"/>
    <property type="match status" value="1"/>
</dbReference>
<organism evidence="10 11">
    <name type="scientific">Periweissella ghanensis</name>
    <dbReference type="NCBI Taxonomy" id="467997"/>
    <lineage>
        <taxon>Bacteria</taxon>
        <taxon>Bacillati</taxon>
        <taxon>Bacillota</taxon>
        <taxon>Bacilli</taxon>
        <taxon>Lactobacillales</taxon>
        <taxon>Lactobacillaceae</taxon>
        <taxon>Periweissella</taxon>
    </lineage>
</organism>
<sequence>MNTPNKTPGIALPALVALVISSAIGAGIFDLPTTFAKVATPGPVMVAWLITGLGILMLALSLKHLVLDKPELTGVADYARAGFGDFAGFLSGWGYWLSAWLGNVAFASIMMSAFGYFFPSLKSGNSISVIVFASIISWGLTLLVTRGVEAAAVINTVVTICKLIPLFAFAIVALVSFKAGIFTAHFWVNFSTNIHNQAIFTPATTAGIIAQIKGCILSMMWVFVGIEGAAMMAGRAQKKSDAGRATIIGLLSLLTLYVVISLLPYGYLTQNQLLKLHHPALVYLFKTLVGDLGGAFISIGLIISIMGSWLSWTMLPVEATSLMAKQKLLPQWFGKLNQANAPANSLWLTQILVQIFLISLIFTTEAYNFAYSLCTAAIVVCYVLVGAYELKLGLQQRRLRIIIPGLITCLFEITAIMLAGWQLLWLCTIAYLLGFILYIRAKKEHHQTIKHYEWFGMGLISIIAVFAIIALFTGSITI</sequence>
<keyword evidence="7 9" id="KW-1133">Transmembrane helix</keyword>
<dbReference type="Pfam" id="PF13520">
    <property type="entry name" value="AA_permease_2"/>
    <property type="match status" value="1"/>
</dbReference>
<dbReference type="Proteomes" id="UP000789719">
    <property type="component" value="Unassembled WGS sequence"/>
</dbReference>
<feature type="transmembrane region" description="Helical" evidence="9">
    <location>
        <begin position="124"/>
        <end position="145"/>
    </location>
</feature>
<reference evidence="10 11" key="1">
    <citation type="submission" date="2021-11" db="EMBL/GenBank/DDBJ databases">
        <authorList>
            <person name="Depoorter E."/>
        </authorList>
    </citation>
    <scope>NUCLEOTIDE SEQUENCE [LARGE SCALE GENOMIC DNA]</scope>
    <source>
        <strain evidence="10 11">LMG 24286</strain>
    </source>
</reference>
<feature type="transmembrane region" description="Helical" evidence="9">
    <location>
        <begin position="208"/>
        <end position="233"/>
    </location>
</feature>
<feature type="transmembrane region" description="Helical" evidence="9">
    <location>
        <begin position="95"/>
        <end position="118"/>
    </location>
</feature>
<feature type="transmembrane region" description="Helical" evidence="9">
    <location>
        <begin position="369"/>
        <end position="387"/>
    </location>
</feature>
<feature type="transmembrane region" description="Helical" evidence="9">
    <location>
        <begin position="245"/>
        <end position="268"/>
    </location>
</feature>
<comment type="subcellular location">
    <subcellularLocation>
        <location evidence="1">Cell membrane</location>
        <topology evidence="1">Multi-pass membrane protein</topology>
    </subcellularLocation>
</comment>
<dbReference type="InterPro" id="IPR004754">
    <property type="entry name" value="Amino_acid_antiprt"/>
</dbReference>
<dbReference type="InterPro" id="IPR002293">
    <property type="entry name" value="AA/rel_permease1"/>
</dbReference>
<dbReference type="Gene3D" id="1.20.1740.10">
    <property type="entry name" value="Amino acid/polyamine transporter I"/>
    <property type="match status" value="1"/>
</dbReference>
<dbReference type="PANTHER" id="PTHR42770">
    <property type="entry name" value="AMINO ACID TRANSPORTER-RELATED"/>
    <property type="match status" value="1"/>
</dbReference>
<evidence type="ECO:0000256" key="2">
    <source>
        <dbReference type="ARBA" id="ARBA00008220"/>
    </source>
</evidence>
<evidence type="ECO:0000256" key="5">
    <source>
        <dbReference type="ARBA" id="ARBA00022692"/>
    </source>
</evidence>
<feature type="transmembrane region" description="Helical" evidence="9">
    <location>
        <begin position="166"/>
        <end position="188"/>
    </location>
</feature>
<evidence type="ECO:0000256" key="3">
    <source>
        <dbReference type="ARBA" id="ARBA00022448"/>
    </source>
</evidence>
<evidence type="ECO:0000313" key="10">
    <source>
        <dbReference type="EMBL" id="CAH0418114.1"/>
    </source>
</evidence>
<accession>A0ABM8Z9S2</accession>
<evidence type="ECO:0000256" key="9">
    <source>
        <dbReference type="SAM" id="Phobius"/>
    </source>
</evidence>
<feature type="transmembrane region" description="Helical" evidence="9">
    <location>
        <begin position="288"/>
        <end position="315"/>
    </location>
</feature>
<dbReference type="RefSeq" id="WP_230098219.1">
    <property type="nucleotide sequence ID" value="NZ_CAKKNT010000004.1"/>
</dbReference>
<keyword evidence="4" id="KW-1003">Cell membrane</keyword>